<sequence>MTKEIYTDQRENSIEKFNNIIYTSYNDIANNILINLKIKIFINYTFTKQFLILHIFLKHIKHFVNKI</sequence>
<name>A0A1X0QCR1_9MICR</name>
<comment type="caution">
    <text evidence="1">The sequence shown here is derived from an EMBL/GenBank/DDBJ whole genome shotgun (WGS) entry which is preliminary data.</text>
</comment>
<proteinExistence type="predicted"/>
<organism evidence="1 2">
    <name type="scientific">Hepatospora eriocheir</name>
    <dbReference type="NCBI Taxonomy" id="1081669"/>
    <lineage>
        <taxon>Eukaryota</taxon>
        <taxon>Fungi</taxon>
        <taxon>Fungi incertae sedis</taxon>
        <taxon>Microsporidia</taxon>
        <taxon>Hepatosporidae</taxon>
        <taxon>Hepatospora</taxon>
    </lineage>
</organism>
<evidence type="ECO:0000313" key="2">
    <source>
        <dbReference type="Proteomes" id="UP000192356"/>
    </source>
</evidence>
<keyword evidence="2" id="KW-1185">Reference proteome</keyword>
<gene>
    <name evidence="1" type="ORF">HERIO_539</name>
</gene>
<evidence type="ECO:0000313" key="1">
    <source>
        <dbReference type="EMBL" id="ORD97581.1"/>
    </source>
</evidence>
<dbReference type="EMBL" id="LVKB01000017">
    <property type="protein sequence ID" value="ORD97581.1"/>
    <property type="molecule type" value="Genomic_DNA"/>
</dbReference>
<protein>
    <submittedName>
        <fullName evidence="1">Uncharacterized protein</fullName>
    </submittedName>
</protein>
<dbReference type="Proteomes" id="UP000192356">
    <property type="component" value="Unassembled WGS sequence"/>
</dbReference>
<accession>A0A1X0QCR1</accession>
<reference evidence="1 2" key="1">
    <citation type="journal article" date="2017" name="Environ. Microbiol.">
        <title>Decay of the glycolytic pathway and adaptation to intranuclear parasitism within Enterocytozoonidae microsporidia.</title>
        <authorList>
            <person name="Wiredu Boakye D."/>
            <person name="Jaroenlak P."/>
            <person name="Prachumwat A."/>
            <person name="Williams T.A."/>
            <person name="Bateman K.S."/>
            <person name="Itsathitphaisarn O."/>
            <person name="Sritunyalucksana K."/>
            <person name="Paszkiewicz K.H."/>
            <person name="Moore K.A."/>
            <person name="Stentiford G.D."/>
            <person name="Williams B.A."/>
        </authorList>
    </citation>
    <scope>NUCLEOTIDE SEQUENCE [LARGE SCALE GENOMIC DNA]</scope>
    <source>
        <strain evidence="1 2">GB1</strain>
    </source>
</reference>
<dbReference type="AlphaFoldDB" id="A0A1X0QCR1"/>
<dbReference type="VEuPathDB" id="MicrosporidiaDB:HERIO_539"/>